<dbReference type="InterPro" id="IPR058486">
    <property type="entry name" value="DUF8173"/>
</dbReference>
<evidence type="ECO:0000313" key="5">
    <source>
        <dbReference type="Proteomes" id="UP000183192"/>
    </source>
</evidence>
<reference evidence="4 5" key="1">
    <citation type="journal article" date="2016" name="Environ. Microbiol.">
        <title>Genomic resolution of a cold subsurface aquifer community provides metabolic insights for novel microbes adapted to high CO concentrations.</title>
        <authorList>
            <person name="Probst A.J."/>
            <person name="Castelle C.J."/>
            <person name="Singh A."/>
            <person name="Brown C.T."/>
            <person name="Anantharaman K."/>
            <person name="Sharon I."/>
            <person name="Hug L.A."/>
            <person name="Burstein D."/>
            <person name="Emerson J.B."/>
            <person name="Thomas B.C."/>
            <person name="Banfield J.F."/>
        </authorList>
    </citation>
    <scope>NUCLEOTIDE SEQUENCE [LARGE SCALE GENOMIC DNA]</scope>
    <source>
        <strain evidence="4">CG1_02_37_44</strain>
    </source>
</reference>
<evidence type="ECO:0000313" key="4">
    <source>
        <dbReference type="EMBL" id="OIO07458.1"/>
    </source>
</evidence>
<dbReference type="EMBL" id="MNUU01000045">
    <property type="protein sequence ID" value="OIO07458.1"/>
    <property type="molecule type" value="Genomic_DNA"/>
</dbReference>
<accession>A0A1J4T6R8</accession>
<dbReference type="AlphaFoldDB" id="A0A1J4T6R8"/>
<keyword evidence="2" id="KW-0732">Signal</keyword>
<feature type="transmembrane region" description="Helical" evidence="1">
    <location>
        <begin position="311"/>
        <end position="331"/>
    </location>
</feature>
<evidence type="ECO:0000256" key="2">
    <source>
        <dbReference type="SAM" id="SignalP"/>
    </source>
</evidence>
<evidence type="ECO:0000256" key="1">
    <source>
        <dbReference type="SAM" id="Phobius"/>
    </source>
</evidence>
<organism evidence="4 5">
    <name type="scientific">Candidatus Falkowbacteria bacterium CG1_02_37_44</name>
    <dbReference type="NCBI Taxonomy" id="1805146"/>
    <lineage>
        <taxon>Bacteria</taxon>
        <taxon>Candidatus Falkowiibacteriota</taxon>
    </lineage>
</organism>
<feature type="chain" id="PRO_5012068683" description="DUF8173 domain-containing protein" evidence="2">
    <location>
        <begin position="22"/>
        <end position="386"/>
    </location>
</feature>
<sequence length="386" mass="41165">MKKTLIVFFALFLFMPLVASAFAVKTSDSVYIGKNDTVAGNLYTAGANITVEGKVTGDVICAGQSVNINGAVEGDVICAGQSVNINGAVGGSVRAAGNSVNINGQVARNIMIAGASVILGSDAQAGWDMLIAGAVGEIRGKVGRDLYGVAASMIISGEVNGDVRLKIDDKIESKRRGVGLNDNKTKLKIEDTAKINGGLIYTAEGKAQISSSTSIVGKVTHNLPKLKNTKKLALMGLVWVRTYSIFSSLIIGLVLISFWRGRIKDLTDVMQVKAGASIGWGIAVMFLTPVILILLLLTIIGIPLALMLLGIWLIFICVSKILTGILAGRIILEKFWKQKKDNLILAMIIGIVALWIIFSIPFVGWILFLIATWWGLGGIFIYLKKA</sequence>
<evidence type="ECO:0000259" key="3">
    <source>
        <dbReference type="Pfam" id="PF26514"/>
    </source>
</evidence>
<feature type="transmembrane region" description="Helical" evidence="1">
    <location>
        <begin position="366"/>
        <end position="383"/>
    </location>
</feature>
<dbReference type="Proteomes" id="UP000183192">
    <property type="component" value="Unassembled WGS sequence"/>
</dbReference>
<dbReference type="Pfam" id="PF26514">
    <property type="entry name" value="DUF8173"/>
    <property type="match status" value="1"/>
</dbReference>
<feature type="domain" description="DUF8173" evidence="3">
    <location>
        <begin position="242"/>
        <end position="379"/>
    </location>
</feature>
<proteinExistence type="predicted"/>
<feature type="signal peptide" evidence="2">
    <location>
        <begin position="1"/>
        <end position="21"/>
    </location>
</feature>
<dbReference type="STRING" id="1805146.AUJ27_02390"/>
<keyword evidence="1" id="KW-0472">Membrane</keyword>
<keyword evidence="1" id="KW-1133">Transmembrane helix</keyword>
<protein>
    <recommendedName>
        <fullName evidence="3">DUF8173 domain-containing protein</fullName>
    </recommendedName>
</protein>
<comment type="caution">
    <text evidence="4">The sequence shown here is derived from an EMBL/GenBank/DDBJ whole genome shotgun (WGS) entry which is preliminary data.</text>
</comment>
<gene>
    <name evidence="4" type="ORF">AUJ27_02390</name>
</gene>
<feature type="transmembrane region" description="Helical" evidence="1">
    <location>
        <begin position="232"/>
        <end position="259"/>
    </location>
</feature>
<feature type="transmembrane region" description="Helical" evidence="1">
    <location>
        <begin position="343"/>
        <end position="360"/>
    </location>
</feature>
<name>A0A1J4T6R8_9BACT</name>
<feature type="transmembrane region" description="Helical" evidence="1">
    <location>
        <begin position="280"/>
        <end position="305"/>
    </location>
</feature>
<keyword evidence="1" id="KW-0812">Transmembrane</keyword>